<dbReference type="InterPro" id="IPR027417">
    <property type="entry name" value="P-loop_NTPase"/>
</dbReference>
<proteinExistence type="predicted"/>
<feature type="region of interest" description="Disordered" evidence="3">
    <location>
        <begin position="57"/>
        <end position="82"/>
    </location>
</feature>
<dbReference type="Gene3D" id="2.130.10.10">
    <property type="entry name" value="YVTN repeat-like/Quinoprotein amine dehydrogenase"/>
    <property type="match status" value="1"/>
</dbReference>
<organism evidence="5 6">
    <name type="scientific">Coniophora puteana (strain RWD-64-598)</name>
    <name type="common">Brown rot fungus</name>
    <dbReference type="NCBI Taxonomy" id="741705"/>
    <lineage>
        <taxon>Eukaryota</taxon>
        <taxon>Fungi</taxon>
        <taxon>Dikarya</taxon>
        <taxon>Basidiomycota</taxon>
        <taxon>Agaricomycotina</taxon>
        <taxon>Agaricomycetes</taxon>
        <taxon>Agaricomycetidae</taxon>
        <taxon>Boletales</taxon>
        <taxon>Coniophorineae</taxon>
        <taxon>Coniophoraceae</taxon>
        <taxon>Coniophora</taxon>
    </lineage>
</organism>
<dbReference type="GeneID" id="19205661"/>
<dbReference type="InterPro" id="IPR007111">
    <property type="entry name" value="NACHT_NTPase"/>
</dbReference>
<protein>
    <recommendedName>
        <fullName evidence="4">NACHT domain-containing protein</fullName>
    </recommendedName>
</protein>
<keyword evidence="1" id="KW-0677">Repeat</keyword>
<dbReference type="AlphaFoldDB" id="A0A5M3MIT1"/>
<feature type="domain" description="NACHT" evidence="4">
    <location>
        <begin position="89"/>
        <end position="247"/>
    </location>
</feature>
<evidence type="ECO:0000313" key="6">
    <source>
        <dbReference type="Proteomes" id="UP000053558"/>
    </source>
</evidence>
<evidence type="ECO:0000256" key="1">
    <source>
        <dbReference type="ARBA" id="ARBA00022737"/>
    </source>
</evidence>
<dbReference type="InterPro" id="IPR001680">
    <property type="entry name" value="WD40_rpt"/>
</dbReference>
<accession>A0A5M3MIT1</accession>
<evidence type="ECO:0000256" key="2">
    <source>
        <dbReference type="PROSITE-ProRule" id="PRU00221"/>
    </source>
</evidence>
<dbReference type="Gene3D" id="3.40.50.300">
    <property type="entry name" value="P-loop containing nucleotide triphosphate hydrolases"/>
    <property type="match status" value="1"/>
</dbReference>
<dbReference type="KEGG" id="cput:CONPUDRAFT_166858"/>
<dbReference type="PROSITE" id="PS50837">
    <property type="entry name" value="NACHT"/>
    <property type="match status" value="1"/>
</dbReference>
<dbReference type="OrthoDB" id="3027122at2759"/>
<name>A0A5M3MIT1_CONPW</name>
<dbReference type="EMBL" id="JH711581">
    <property type="protein sequence ID" value="EIW79023.1"/>
    <property type="molecule type" value="Genomic_DNA"/>
</dbReference>
<evidence type="ECO:0000259" key="4">
    <source>
        <dbReference type="PROSITE" id="PS50837"/>
    </source>
</evidence>
<feature type="repeat" description="WD" evidence="2">
    <location>
        <begin position="639"/>
        <end position="673"/>
    </location>
</feature>
<gene>
    <name evidence="5" type="ORF">CONPUDRAFT_166858</name>
</gene>
<dbReference type="PANTHER" id="PTHR10039:SF17">
    <property type="entry name" value="FUNGAL STAND N-TERMINAL GOODBYE DOMAIN-CONTAINING PROTEIN-RELATED"/>
    <property type="match status" value="1"/>
</dbReference>
<dbReference type="OMA" id="ITQACEN"/>
<dbReference type="InterPro" id="IPR015943">
    <property type="entry name" value="WD40/YVTN_repeat-like_dom_sf"/>
</dbReference>
<dbReference type="SUPFAM" id="SSF50969">
    <property type="entry name" value="YVTN repeat-like/Quinoprotein amine dehydrogenase"/>
    <property type="match status" value="1"/>
</dbReference>
<dbReference type="InterPro" id="IPR011044">
    <property type="entry name" value="Quino_amine_DH_bsu"/>
</dbReference>
<dbReference type="Proteomes" id="UP000053558">
    <property type="component" value="Unassembled WGS sequence"/>
</dbReference>
<dbReference type="RefSeq" id="XP_007770757.1">
    <property type="nucleotide sequence ID" value="XM_007772567.1"/>
</dbReference>
<feature type="compositionally biased region" description="Basic and acidic residues" evidence="3">
    <location>
        <begin position="57"/>
        <end position="67"/>
    </location>
</feature>
<reference evidence="6" key="1">
    <citation type="journal article" date="2012" name="Science">
        <title>The Paleozoic origin of enzymatic lignin decomposition reconstructed from 31 fungal genomes.</title>
        <authorList>
            <person name="Floudas D."/>
            <person name="Binder M."/>
            <person name="Riley R."/>
            <person name="Barry K."/>
            <person name="Blanchette R.A."/>
            <person name="Henrissat B."/>
            <person name="Martinez A.T."/>
            <person name="Otillar R."/>
            <person name="Spatafora J.W."/>
            <person name="Yadav J.S."/>
            <person name="Aerts A."/>
            <person name="Benoit I."/>
            <person name="Boyd A."/>
            <person name="Carlson A."/>
            <person name="Copeland A."/>
            <person name="Coutinho P.M."/>
            <person name="de Vries R.P."/>
            <person name="Ferreira P."/>
            <person name="Findley K."/>
            <person name="Foster B."/>
            <person name="Gaskell J."/>
            <person name="Glotzer D."/>
            <person name="Gorecki P."/>
            <person name="Heitman J."/>
            <person name="Hesse C."/>
            <person name="Hori C."/>
            <person name="Igarashi K."/>
            <person name="Jurgens J.A."/>
            <person name="Kallen N."/>
            <person name="Kersten P."/>
            <person name="Kohler A."/>
            <person name="Kuees U."/>
            <person name="Kumar T.K.A."/>
            <person name="Kuo A."/>
            <person name="LaButti K."/>
            <person name="Larrondo L.F."/>
            <person name="Lindquist E."/>
            <person name="Ling A."/>
            <person name="Lombard V."/>
            <person name="Lucas S."/>
            <person name="Lundell T."/>
            <person name="Martin R."/>
            <person name="McLaughlin D.J."/>
            <person name="Morgenstern I."/>
            <person name="Morin E."/>
            <person name="Murat C."/>
            <person name="Nagy L.G."/>
            <person name="Nolan M."/>
            <person name="Ohm R.A."/>
            <person name="Patyshakuliyeva A."/>
            <person name="Rokas A."/>
            <person name="Ruiz-Duenas F.J."/>
            <person name="Sabat G."/>
            <person name="Salamov A."/>
            <person name="Samejima M."/>
            <person name="Schmutz J."/>
            <person name="Slot J.C."/>
            <person name="St John F."/>
            <person name="Stenlid J."/>
            <person name="Sun H."/>
            <person name="Sun S."/>
            <person name="Syed K."/>
            <person name="Tsang A."/>
            <person name="Wiebenga A."/>
            <person name="Young D."/>
            <person name="Pisabarro A."/>
            <person name="Eastwood D.C."/>
            <person name="Martin F."/>
            <person name="Cullen D."/>
            <person name="Grigoriev I.V."/>
            <person name="Hibbett D.S."/>
        </authorList>
    </citation>
    <scope>NUCLEOTIDE SEQUENCE [LARGE SCALE GENOMIC DNA]</scope>
    <source>
        <strain evidence="6">RWD-64-598 SS2</strain>
    </source>
</reference>
<dbReference type="Pfam" id="PF24883">
    <property type="entry name" value="NPHP3_N"/>
    <property type="match status" value="1"/>
</dbReference>
<comment type="caution">
    <text evidence="5">The sequence shown here is derived from an EMBL/GenBank/DDBJ whole genome shotgun (WGS) entry which is preliminary data.</text>
</comment>
<dbReference type="SUPFAM" id="SSF52540">
    <property type="entry name" value="P-loop containing nucleoside triphosphate hydrolases"/>
    <property type="match status" value="1"/>
</dbReference>
<dbReference type="PROSITE" id="PS50082">
    <property type="entry name" value="WD_REPEATS_2"/>
    <property type="match status" value="1"/>
</dbReference>
<dbReference type="InterPro" id="IPR056884">
    <property type="entry name" value="NPHP3-like_N"/>
</dbReference>
<evidence type="ECO:0000256" key="3">
    <source>
        <dbReference type="SAM" id="MobiDB-lite"/>
    </source>
</evidence>
<dbReference type="PANTHER" id="PTHR10039">
    <property type="entry name" value="AMELOGENIN"/>
    <property type="match status" value="1"/>
</dbReference>
<keyword evidence="2" id="KW-0853">WD repeat</keyword>
<keyword evidence="6" id="KW-1185">Reference proteome</keyword>
<evidence type="ECO:0000313" key="5">
    <source>
        <dbReference type="EMBL" id="EIW79023.1"/>
    </source>
</evidence>
<sequence>MPDTDLQYKTYDDVWRGLANAIARGAEHDSNERRPFGECLPGTRMELLDMLEKILTQEEGEEGHQEQSAEEEEYRMDVDKQGDEEKSGRIYWLFGGSGTGKSSVACSIAERLRRKEHLAATFFFSRKDVTRSRTDLVFLTLSYQIGLRHPRAKLAIVKAIKDDPALLSAEKSRRAQFDQLVAAPLRELNMTWRDEKRSMIFDAIDEGAGDDDDYINADHMKHAVSMLAELLRNGRAPISSVLFTSRPYPYLRTIIQDIKGITPVEIEDFNASRDVEVFLRDSFQKISDVRRIGSRPSWPSDNNLNTLLSQVKGHFIVAATISRLVGRAPNPKSALNHVSAMYSGRVDLSRGIDSVYHHILSDCEPEQRRAGAECLGTIIALAEPLSPSTLCQLYDDNVLKHIEHLFAIVFVPHLESSNSIQIYHASLQDYILDQSRSGEFYVDPADSRARLVCSCLELMENELKEDICGLEDSSRLHSEFDDFEYRKEVSISSALCYACLFWTHHLERANHSKEVQEGVFYFVQNQLLFFIEVSSIIGNLQVGVRSLTGAEKVVSKWDPSPEQHRTLRLLYDTWRLVLQFFEPIRTSALHLYESALAFCPRNTQLYASYRDLISKSKVLVESELNSWDYILRTFDSYGILSITLSPDGRKLATVAENGGLNLWDTVTGTLIAVGMSA</sequence>